<reference evidence="5" key="1">
    <citation type="submission" date="2018-10" db="EMBL/GenBank/DDBJ databases">
        <title>Population genomic analysis revealed the cold adaptation of white poplar.</title>
        <authorList>
            <person name="Liu Y.-J."/>
        </authorList>
    </citation>
    <scope>NUCLEOTIDE SEQUENCE [LARGE SCALE GENOMIC DNA]</scope>
    <source>
        <strain evidence="5">PAL-ZL1</strain>
    </source>
</reference>
<dbReference type="PANTHER" id="PTHR47186:SF18">
    <property type="entry name" value="RX N-TERMINAL DOMAIN-CONTAINING PROTEIN"/>
    <property type="match status" value="1"/>
</dbReference>
<evidence type="ECO:0000259" key="4">
    <source>
        <dbReference type="Pfam" id="PF25019"/>
    </source>
</evidence>
<dbReference type="Pfam" id="PF00850">
    <property type="entry name" value="Hist_deacetyl"/>
    <property type="match status" value="2"/>
</dbReference>
<dbReference type="Gene3D" id="3.80.10.10">
    <property type="entry name" value="Ribonuclease Inhibitor"/>
    <property type="match status" value="1"/>
</dbReference>
<accession>A0A4U5N9C4</accession>
<feature type="domain" description="Histone deacetylase" evidence="3">
    <location>
        <begin position="67"/>
        <end position="142"/>
    </location>
</feature>
<protein>
    <submittedName>
        <fullName evidence="5">Putative disease resistance protein RGA4</fullName>
    </submittedName>
</protein>
<dbReference type="EMBL" id="RCHU01001036">
    <property type="protein sequence ID" value="TKR79657.1"/>
    <property type="molecule type" value="Genomic_DNA"/>
</dbReference>
<feature type="domain" description="R13L1/DRL21-like LRR repeat region" evidence="4">
    <location>
        <begin position="300"/>
        <end position="421"/>
    </location>
</feature>
<dbReference type="AlphaFoldDB" id="A0A4U5N9C4"/>
<evidence type="ECO:0000259" key="3">
    <source>
        <dbReference type="Pfam" id="PF00850"/>
    </source>
</evidence>
<evidence type="ECO:0000313" key="5">
    <source>
        <dbReference type="EMBL" id="TKR79657.1"/>
    </source>
</evidence>
<evidence type="ECO:0000256" key="1">
    <source>
        <dbReference type="ARBA" id="ARBA00022491"/>
    </source>
</evidence>
<keyword evidence="1" id="KW-0678">Repressor</keyword>
<comment type="caution">
    <text evidence="5">The sequence shown here is derived from an EMBL/GenBank/DDBJ whole genome shotgun (WGS) entry which is preliminary data.</text>
</comment>
<dbReference type="SUPFAM" id="SSF52058">
    <property type="entry name" value="L domain-like"/>
    <property type="match status" value="1"/>
</dbReference>
<dbReference type="InterPro" id="IPR023696">
    <property type="entry name" value="Ureohydrolase_dom_sf"/>
</dbReference>
<organism evidence="5">
    <name type="scientific">Populus alba</name>
    <name type="common">White poplar</name>
    <dbReference type="NCBI Taxonomy" id="43335"/>
    <lineage>
        <taxon>Eukaryota</taxon>
        <taxon>Viridiplantae</taxon>
        <taxon>Streptophyta</taxon>
        <taxon>Embryophyta</taxon>
        <taxon>Tracheophyta</taxon>
        <taxon>Spermatophyta</taxon>
        <taxon>Magnoliopsida</taxon>
        <taxon>eudicotyledons</taxon>
        <taxon>Gunneridae</taxon>
        <taxon>Pentapetalae</taxon>
        <taxon>rosids</taxon>
        <taxon>fabids</taxon>
        <taxon>Malpighiales</taxon>
        <taxon>Salicaceae</taxon>
        <taxon>Saliceae</taxon>
        <taxon>Populus</taxon>
    </lineage>
</organism>
<sequence>MWNYRSSNLKGDLEESDCPVFENLFEFCQIYAGGTIDAAHRLNNQLCDIAINWAGGLHHAKKCGASDVHHGDGVEEAFYFTDRVMTVSFHKYGDMFFPGTGDVKELGEREGKLYAINVPLKDGIDDTSFTRLFKTGMQNVLEGSAVDGASHIRHLNLVSRGDDKAALTAVDAKKLRTVFSMVDVLNGPWKFKSLRTLKLRWSDITELPDSICKLRHLRYLDVSDTAIRALPESITKLYHLETLRFTDCESLEKLPQKVRNLVSLRHLHFDDPKLVPAEVRLLTRLQTLPIFSVGPDHMVEELGCLKELRGALKICKLEQVRDREEAEKAELSGKRMNKLVFEWSSDEGNSSVNSEDVLEGLQPHPDIRSLTIEGYGGENFSSWILQLNNLTVLRLKGCSKLRQLPTLGCLPRLKILEMSGMPNVKCIGNEFYSSRDSAGVLFPALKELPTLECCSMLDR</sequence>
<dbReference type="InterPro" id="IPR032675">
    <property type="entry name" value="LRR_dom_sf"/>
</dbReference>
<dbReference type="STRING" id="43335.A0A4U5N9C4"/>
<proteinExistence type="predicted"/>
<keyword evidence="2" id="KW-0156">Chromatin regulator</keyword>
<dbReference type="InterPro" id="IPR023801">
    <property type="entry name" value="His_deacetylse_dom"/>
</dbReference>
<dbReference type="InterPro" id="IPR003084">
    <property type="entry name" value="HDAC_I/II"/>
</dbReference>
<dbReference type="SUPFAM" id="SSF52768">
    <property type="entry name" value="Arginase/deacetylase"/>
    <property type="match status" value="1"/>
</dbReference>
<dbReference type="InterPro" id="IPR056789">
    <property type="entry name" value="LRR_R13L1-DRL21"/>
</dbReference>
<dbReference type="Gene3D" id="3.40.800.20">
    <property type="entry name" value="Histone deacetylase domain"/>
    <property type="match status" value="2"/>
</dbReference>
<dbReference type="PRINTS" id="PR01271">
    <property type="entry name" value="HISDACETLASE"/>
</dbReference>
<feature type="domain" description="Histone deacetylase" evidence="3">
    <location>
        <begin position="14"/>
        <end position="65"/>
    </location>
</feature>
<dbReference type="Pfam" id="PF25019">
    <property type="entry name" value="LRR_R13L1-DRL21"/>
    <property type="match status" value="1"/>
</dbReference>
<name>A0A4U5N9C4_POPAL</name>
<dbReference type="InterPro" id="IPR037138">
    <property type="entry name" value="His_deacetylse_dom_sf"/>
</dbReference>
<dbReference type="GO" id="GO:0004407">
    <property type="term" value="F:histone deacetylase activity"/>
    <property type="evidence" value="ECO:0007669"/>
    <property type="project" value="InterPro"/>
</dbReference>
<dbReference type="PANTHER" id="PTHR47186">
    <property type="entry name" value="LEUCINE-RICH REPEAT-CONTAINING PROTEIN 57"/>
    <property type="match status" value="1"/>
</dbReference>
<evidence type="ECO:0000256" key="2">
    <source>
        <dbReference type="ARBA" id="ARBA00022853"/>
    </source>
</evidence>
<gene>
    <name evidence="5" type="ORF">D5086_0000270250</name>
</gene>